<reference evidence="2 3" key="1">
    <citation type="submission" date="2020-02" db="EMBL/GenBank/DDBJ databases">
        <title>Genome sequence of the type strain CGMCC 1.15528 of Mesorhizobium zhangyense.</title>
        <authorList>
            <person name="Gao J."/>
            <person name="Sun J."/>
        </authorList>
    </citation>
    <scope>NUCLEOTIDE SEQUENCE [LARGE SCALE GENOMIC DNA]</scope>
    <source>
        <strain evidence="2 3">CGMCC 1.15528</strain>
    </source>
</reference>
<dbReference type="InterPro" id="IPR032809">
    <property type="entry name" value="Put_HupE_UreJ"/>
</dbReference>
<feature type="transmembrane region" description="Helical" evidence="1">
    <location>
        <begin position="246"/>
        <end position="268"/>
    </location>
</feature>
<evidence type="ECO:0000256" key="1">
    <source>
        <dbReference type="SAM" id="Phobius"/>
    </source>
</evidence>
<comment type="caution">
    <text evidence="2">The sequence shown here is derived from an EMBL/GenBank/DDBJ whole genome shotgun (WGS) entry which is preliminary data.</text>
</comment>
<organism evidence="2 3">
    <name type="scientific">Mesorhizobium zhangyense</name>
    <dbReference type="NCBI Taxonomy" id="1776730"/>
    <lineage>
        <taxon>Bacteria</taxon>
        <taxon>Pseudomonadati</taxon>
        <taxon>Pseudomonadota</taxon>
        <taxon>Alphaproteobacteria</taxon>
        <taxon>Hyphomicrobiales</taxon>
        <taxon>Phyllobacteriaceae</taxon>
        <taxon>Mesorhizobium</taxon>
    </lineage>
</organism>
<feature type="transmembrane region" description="Helical" evidence="1">
    <location>
        <begin position="215"/>
        <end position="234"/>
    </location>
</feature>
<feature type="transmembrane region" description="Helical" evidence="1">
    <location>
        <begin position="274"/>
        <end position="301"/>
    </location>
</feature>
<name>A0A7C9VFL8_9HYPH</name>
<keyword evidence="1" id="KW-1133">Transmembrane helix</keyword>
<feature type="transmembrane region" description="Helical" evidence="1">
    <location>
        <begin position="313"/>
        <end position="331"/>
    </location>
</feature>
<dbReference type="EMBL" id="JAAKZG010000022">
    <property type="protein sequence ID" value="NGN44967.1"/>
    <property type="molecule type" value="Genomic_DNA"/>
</dbReference>
<sequence>MSHASGSCRTGVLLLGFLISFLAACVCVSAHEIRPAYLQIDQIGQNRFNVLWRTPILSGMRLPVLLKFSDGIKPVTEQMERELSDSVIERNVIESPGELAGQRIDFVGLQATITDVLVRVSWLDGRKATEFVRPAQPWIELSDRQAAWQLAKTYTTLGIEHILMGFDHLLFVVGLMIIVSSTRSLIKTITAFTVAHSITLGLATLGYAWVPADPLNAAIALSILFLGVEVVRLWRGQTSFTLRHPWIVAFAFGLLHGFGFASGLTAVGLPSSDIPLALLAFNIGVEIGQLAFVLLILLLHRALRALQFDPPRWASYAPGYLVGSLGAFWTIERTLMLF</sequence>
<proteinExistence type="predicted"/>
<dbReference type="Proteomes" id="UP000481252">
    <property type="component" value="Unassembled WGS sequence"/>
</dbReference>
<accession>A0A7C9VFL8</accession>
<feature type="transmembrane region" description="Helical" evidence="1">
    <location>
        <begin position="162"/>
        <end position="179"/>
    </location>
</feature>
<gene>
    <name evidence="2" type="ORF">G6N74_28325</name>
</gene>
<keyword evidence="1" id="KW-0812">Transmembrane</keyword>
<feature type="transmembrane region" description="Helical" evidence="1">
    <location>
        <begin position="191"/>
        <end position="209"/>
    </location>
</feature>
<dbReference type="RefSeq" id="WP_165121338.1">
    <property type="nucleotide sequence ID" value="NZ_JAAKZG010000022.1"/>
</dbReference>
<dbReference type="AlphaFoldDB" id="A0A7C9VFL8"/>
<evidence type="ECO:0000313" key="2">
    <source>
        <dbReference type="EMBL" id="NGN44967.1"/>
    </source>
</evidence>
<evidence type="ECO:0000313" key="3">
    <source>
        <dbReference type="Proteomes" id="UP000481252"/>
    </source>
</evidence>
<keyword evidence="3" id="KW-1185">Reference proteome</keyword>
<keyword evidence="1" id="KW-0472">Membrane</keyword>
<protein>
    <submittedName>
        <fullName evidence="2">HupE/UreJ family protein</fullName>
    </submittedName>
</protein>
<dbReference type="Pfam" id="PF13795">
    <property type="entry name" value="HupE_UreJ_2"/>
    <property type="match status" value="1"/>
</dbReference>